<sequence>MGKDLQDLLMVQTLKKQVSAAYIIRVINVYKIKALIMKKSQVKLGKEARLNKEAVTKLQEDHLNKVKGGIKSIDSDIQEGISLSCLHTTCNTCNAQ</sequence>
<dbReference type="EMBL" id="PPEI02000013">
    <property type="protein sequence ID" value="PWN59168.1"/>
    <property type="molecule type" value="Genomic_DNA"/>
</dbReference>
<dbReference type="AlphaFoldDB" id="A0A316WJ28"/>
<dbReference type="InterPro" id="IPR058238">
    <property type="entry name" value="Lant_leader_dom"/>
</dbReference>
<reference evidence="1" key="1">
    <citation type="submission" date="2018-04" db="EMBL/GenBank/DDBJ databases">
        <title>Draft Genome Sequences of Chryseobacterium lactis NCTC11390T isolated from milk, Chryseobacterium oncorhynchi 701B-08T from rainbow trout, and Chryseobacterium viscerum 687B-08T from diseased fish.</title>
        <authorList>
            <person name="Jeong J.-J."/>
            <person name="Lee Y.J."/>
            <person name="Pathiraja D."/>
            <person name="Park B."/>
            <person name="Choi I.-G."/>
            <person name="Kim K.D."/>
        </authorList>
    </citation>
    <scope>NUCLEOTIDE SEQUENCE [LARGE SCALE GENOMIC DNA]</scope>
    <source>
        <strain evidence="1">701B-08</strain>
    </source>
</reference>
<proteinExistence type="predicted"/>
<gene>
    <name evidence="1" type="ORF">C1638_021755</name>
</gene>
<dbReference type="NCBIfam" id="NF038153">
    <property type="entry name" value="lant_leader_L1a"/>
    <property type="match status" value="1"/>
</dbReference>
<name>A0A316WJ28_9FLAO</name>
<dbReference type="Proteomes" id="UP000236182">
    <property type="component" value="Unassembled WGS sequence"/>
</dbReference>
<evidence type="ECO:0000313" key="2">
    <source>
        <dbReference type="Proteomes" id="UP000236182"/>
    </source>
</evidence>
<protein>
    <submittedName>
        <fullName evidence="1">Uncharacterized protein</fullName>
    </submittedName>
</protein>
<evidence type="ECO:0000313" key="1">
    <source>
        <dbReference type="EMBL" id="PWN59168.1"/>
    </source>
</evidence>
<comment type="caution">
    <text evidence="1">The sequence shown here is derived from an EMBL/GenBank/DDBJ whole genome shotgun (WGS) entry which is preliminary data.</text>
</comment>
<accession>A0A316WJ28</accession>
<organism evidence="1 2">
    <name type="scientific">Chryseobacterium oncorhynchi</name>
    <dbReference type="NCBI Taxonomy" id="741074"/>
    <lineage>
        <taxon>Bacteria</taxon>
        <taxon>Pseudomonadati</taxon>
        <taxon>Bacteroidota</taxon>
        <taxon>Flavobacteriia</taxon>
        <taxon>Flavobacteriales</taxon>
        <taxon>Weeksellaceae</taxon>
        <taxon>Chryseobacterium group</taxon>
        <taxon>Chryseobacterium</taxon>
    </lineage>
</organism>
<keyword evidence="2" id="KW-1185">Reference proteome</keyword>